<dbReference type="AlphaFoldDB" id="A0A0P1EM96"/>
<dbReference type="Gene3D" id="3.40.50.300">
    <property type="entry name" value="P-loop containing nucleotide triphosphate hydrolases"/>
    <property type="match status" value="1"/>
</dbReference>
<dbReference type="PANTHER" id="PTHR42781">
    <property type="entry name" value="SPERMIDINE/PUTRESCINE IMPORT ATP-BINDING PROTEIN POTA"/>
    <property type="match status" value="1"/>
</dbReference>
<dbReference type="InterPro" id="IPR008995">
    <property type="entry name" value="Mo/tungstate-bd_C_term_dom"/>
</dbReference>
<dbReference type="Gene3D" id="2.40.50.100">
    <property type="match status" value="1"/>
</dbReference>
<dbReference type="InterPro" id="IPR005893">
    <property type="entry name" value="PotA-like"/>
</dbReference>
<accession>A0A0P1EM96</accession>
<dbReference type="SMART" id="SM00382">
    <property type="entry name" value="AAA"/>
    <property type="match status" value="1"/>
</dbReference>
<evidence type="ECO:0000259" key="9">
    <source>
        <dbReference type="PROSITE" id="PS50893"/>
    </source>
</evidence>
<sequence length="380" mass="42485">MTVSTTVSATPWLEQKGQQPLVQIRGVTKKYGEVTAVDNVDLDIYKGELFCLLGGSGCGKSTLLRMLAGFEDLNAGTITIDGVDMADVPAYERPTNMMFQSYALFPHMTVEKNVAFGLEQDHVPKFDLADRVHDILKLVELEDFKKRKPKQLSGGQRQRVALARALVKRPKLLLLDEPLAALDKKLRKQTQFELANIQDKVGVTFIVVTHDQEEAMTLSSRMAVMDAGRFKQIGTPTEIYEFPESRFVADFIGSANIFEGRVIEDGADHVRVETAFCEVFIDHGHSVKVGSKIWVALRPEKIRLEKSDEVAEGSNQTSAIIDDVGYLGETSIYKVRLPNDEVFDVTMPNQSRPTHATQRITWEDKVNISWDPSSAMLLHS</sequence>
<dbReference type="GO" id="GO:0005524">
    <property type="term" value="F:ATP binding"/>
    <property type="evidence" value="ECO:0007669"/>
    <property type="project" value="UniProtKB-KW"/>
</dbReference>
<dbReference type="SUPFAM" id="SSF50331">
    <property type="entry name" value="MOP-like"/>
    <property type="match status" value="1"/>
</dbReference>
<keyword evidence="10" id="KW-0378">Hydrolase</keyword>
<dbReference type="GO" id="GO:0015417">
    <property type="term" value="F:ABC-type polyamine transporter activity"/>
    <property type="evidence" value="ECO:0007669"/>
    <property type="project" value="UniProtKB-EC"/>
</dbReference>
<keyword evidence="3" id="KW-0997">Cell inner membrane</keyword>
<evidence type="ECO:0000256" key="6">
    <source>
        <dbReference type="ARBA" id="ARBA00022967"/>
    </source>
</evidence>
<dbReference type="SUPFAM" id="SSF52540">
    <property type="entry name" value="P-loop containing nucleoside triphosphate hydrolases"/>
    <property type="match status" value="1"/>
</dbReference>
<dbReference type="Pfam" id="PF08402">
    <property type="entry name" value="TOBE_2"/>
    <property type="match status" value="1"/>
</dbReference>
<evidence type="ECO:0000313" key="10">
    <source>
        <dbReference type="EMBL" id="CUH43035.1"/>
    </source>
</evidence>
<dbReference type="Pfam" id="PF00005">
    <property type="entry name" value="ABC_tran"/>
    <property type="match status" value="1"/>
</dbReference>
<evidence type="ECO:0000256" key="7">
    <source>
        <dbReference type="ARBA" id="ARBA00023136"/>
    </source>
</evidence>
<dbReference type="PANTHER" id="PTHR42781:SF5">
    <property type="entry name" value="PUTRESCINE TRANSPORT ATP-BINDING PROTEIN POTG"/>
    <property type="match status" value="1"/>
</dbReference>
<comment type="subunit">
    <text evidence="8">The complex is composed of two ATP-binding proteins (PotA), two transmembrane proteins (PotB and PotC) and a solute-binding protein (PotD).</text>
</comment>
<evidence type="ECO:0000256" key="2">
    <source>
        <dbReference type="ARBA" id="ARBA00022475"/>
    </source>
</evidence>
<evidence type="ECO:0000256" key="1">
    <source>
        <dbReference type="ARBA" id="ARBA00022448"/>
    </source>
</evidence>
<organism evidence="10 11">
    <name type="scientific">Ruegeria atlantica</name>
    <dbReference type="NCBI Taxonomy" id="81569"/>
    <lineage>
        <taxon>Bacteria</taxon>
        <taxon>Pseudomonadati</taxon>
        <taxon>Pseudomonadota</taxon>
        <taxon>Alphaproteobacteria</taxon>
        <taxon>Rhodobacterales</taxon>
        <taxon>Roseobacteraceae</taxon>
        <taxon>Ruegeria</taxon>
    </lineage>
</organism>
<dbReference type="FunFam" id="3.40.50.300:FF:000133">
    <property type="entry name" value="Spermidine/putrescine import ATP-binding protein PotA"/>
    <property type="match status" value="1"/>
</dbReference>
<dbReference type="EMBL" id="CYPS01000033">
    <property type="protein sequence ID" value="CUH43035.1"/>
    <property type="molecule type" value="Genomic_DNA"/>
</dbReference>
<dbReference type="InterPro" id="IPR003593">
    <property type="entry name" value="AAA+_ATPase"/>
</dbReference>
<dbReference type="InterPro" id="IPR017871">
    <property type="entry name" value="ABC_transporter-like_CS"/>
</dbReference>
<dbReference type="InterPro" id="IPR003439">
    <property type="entry name" value="ABC_transporter-like_ATP-bd"/>
</dbReference>
<dbReference type="PROSITE" id="PS00211">
    <property type="entry name" value="ABC_TRANSPORTER_1"/>
    <property type="match status" value="1"/>
</dbReference>
<dbReference type="InterPro" id="IPR050093">
    <property type="entry name" value="ABC_SmlMolc_Importer"/>
</dbReference>
<dbReference type="Proteomes" id="UP000050786">
    <property type="component" value="Unassembled WGS sequence"/>
</dbReference>
<keyword evidence="4 8" id="KW-0547">Nucleotide-binding</keyword>
<reference evidence="11" key="1">
    <citation type="submission" date="2015-09" db="EMBL/GenBank/DDBJ databases">
        <authorList>
            <person name="Rodrigo-Torres L."/>
            <person name="Arahal D.R."/>
        </authorList>
    </citation>
    <scope>NUCLEOTIDE SEQUENCE [LARGE SCALE GENOMIC DNA]</scope>
    <source>
        <strain evidence="11">CECT 4293</strain>
    </source>
</reference>
<dbReference type="RefSeq" id="WP_058273099.1">
    <property type="nucleotide sequence ID" value="NZ_CYPS01000033.1"/>
</dbReference>
<dbReference type="PROSITE" id="PS50893">
    <property type="entry name" value="ABC_TRANSPORTER_2"/>
    <property type="match status" value="1"/>
</dbReference>
<evidence type="ECO:0000256" key="4">
    <source>
        <dbReference type="ARBA" id="ARBA00022741"/>
    </source>
</evidence>
<protein>
    <recommendedName>
        <fullName evidence="8">Spermidine/putrescine import ATP-binding protein PotA</fullName>
        <ecNumber evidence="8">7.6.2.11</ecNumber>
    </recommendedName>
</protein>
<dbReference type="NCBIfam" id="TIGR01187">
    <property type="entry name" value="potA"/>
    <property type="match status" value="1"/>
</dbReference>
<keyword evidence="6 8" id="KW-1278">Translocase</keyword>
<keyword evidence="1 8" id="KW-0813">Transport</keyword>
<dbReference type="GO" id="GO:0016887">
    <property type="term" value="F:ATP hydrolysis activity"/>
    <property type="evidence" value="ECO:0007669"/>
    <property type="project" value="InterPro"/>
</dbReference>
<evidence type="ECO:0000256" key="5">
    <source>
        <dbReference type="ARBA" id="ARBA00022840"/>
    </source>
</evidence>
<comment type="catalytic activity">
    <reaction evidence="8">
        <text>ATP + H2O + polyamine-[polyamine-binding protein]Side 1 = ADP + phosphate + polyamineSide 2 + [polyamine-binding protein]Side 1.</text>
        <dbReference type="EC" id="7.6.2.11"/>
    </reaction>
</comment>
<gene>
    <name evidence="10" type="primary">potA_6</name>
    <name evidence="8" type="synonym">potA</name>
    <name evidence="10" type="ORF">RUM4293_01928</name>
</gene>
<comment type="similarity">
    <text evidence="8">Belongs to the ABC transporter superfamily. Spermidine/putrescine importer (TC 3.A.1.11.1) family.</text>
</comment>
<evidence type="ECO:0000256" key="8">
    <source>
        <dbReference type="RuleBase" id="RU364083"/>
    </source>
</evidence>
<feature type="domain" description="ABC transporter" evidence="9">
    <location>
        <begin position="22"/>
        <end position="252"/>
    </location>
</feature>
<comment type="function">
    <text evidence="8">Part of the ABC transporter complex PotABCD involved in spermidine/putrescine import. Responsible for energy coupling to the transport system.</text>
</comment>
<evidence type="ECO:0000313" key="11">
    <source>
        <dbReference type="Proteomes" id="UP000050786"/>
    </source>
</evidence>
<keyword evidence="5 8" id="KW-0067">ATP-binding</keyword>
<dbReference type="GO" id="GO:0043190">
    <property type="term" value="C:ATP-binding cassette (ABC) transporter complex"/>
    <property type="evidence" value="ECO:0007669"/>
    <property type="project" value="InterPro"/>
</dbReference>
<dbReference type="InterPro" id="IPR027417">
    <property type="entry name" value="P-loop_NTPase"/>
</dbReference>
<dbReference type="EC" id="7.6.2.11" evidence="8"/>
<proteinExistence type="inferred from homology"/>
<keyword evidence="2 8" id="KW-1003">Cell membrane</keyword>
<evidence type="ECO:0000256" key="3">
    <source>
        <dbReference type="ARBA" id="ARBA00022519"/>
    </source>
</evidence>
<dbReference type="GO" id="GO:0015847">
    <property type="term" value="P:putrescine transport"/>
    <property type="evidence" value="ECO:0007669"/>
    <property type="project" value="UniProtKB-ARBA"/>
</dbReference>
<name>A0A0P1EM96_9RHOB</name>
<keyword evidence="7 8" id="KW-0472">Membrane</keyword>
<dbReference type="InterPro" id="IPR013611">
    <property type="entry name" value="Transp-assoc_OB_typ2"/>
</dbReference>
<keyword evidence="11" id="KW-1185">Reference proteome</keyword>